<dbReference type="InParanoid" id="A0A1Z5KLJ3"/>
<dbReference type="InterPro" id="IPR050266">
    <property type="entry name" value="AB_hydrolase_sf"/>
</dbReference>
<evidence type="ECO:0000313" key="2">
    <source>
        <dbReference type="EMBL" id="GAX27190.1"/>
    </source>
</evidence>
<dbReference type="PANTHER" id="PTHR43798">
    <property type="entry name" value="MONOACYLGLYCEROL LIPASE"/>
    <property type="match status" value="1"/>
</dbReference>
<accession>A0A1Z5KLJ3</accession>
<dbReference type="Pfam" id="PF00561">
    <property type="entry name" value="Abhydrolase_1"/>
    <property type="match status" value="1"/>
</dbReference>
<dbReference type="GO" id="GO:0016020">
    <property type="term" value="C:membrane"/>
    <property type="evidence" value="ECO:0007669"/>
    <property type="project" value="TreeGrafter"/>
</dbReference>
<sequence length="320" mass="36293">MVLGSVFIDLHIPISRWREEWQTQRRVKGVWDPALQRETLILEDGRSLSYFLDGPKDPTLPYVFALHAMFLTGNSFLMTEPPTDCILVCINRPGYEGSDCPVRNFTRTYDHRSFAHDMQQLADHLQVKKFHIMGHSSGGPLALGCAAHLPGRVLSVGLLSSDPEYAHATAPNKKWFNACCIGKALPWILQYCLWCLPLARNNFRGVRNDYRMDTSPYDFFIERDIHHPVLIYVGENDSVLPVDISRHVHSRLQNCHLEIVPKIGHLGLLRDAVLRDFLEKLVALPDAEMGMAIDLIENGERQDSFEGTVSAVHKRNVGID</sequence>
<name>A0A1Z5KLJ3_FISSO</name>
<dbReference type="PANTHER" id="PTHR43798:SF33">
    <property type="entry name" value="HYDROLASE, PUTATIVE (AFU_ORTHOLOGUE AFUA_2G14860)-RELATED"/>
    <property type="match status" value="1"/>
</dbReference>
<dbReference type="Proteomes" id="UP000198406">
    <property type="component" value="Unassembled WGS sequence"/>
</dbReference>
<organism evidence="2 3">
    <name type="scientific">Fistulifera solaris</name>
    <name type="common">Oleaginous diatom</name>
    <dbReference type="NCBI Taxonomy" id="1519565"/>
    <lineage>
        <taxon>Eukaryota</taxon>
        <taxon>Sar</taxon>
        <taxon>Stramenopiles</taxon>
        <taxon>Ochrophyta</taxon>
        <taxon>Bacillariophyta</taxon>
        <taxon>Bacillariophyceae</taxon>
        <taxon>Bacillariophycidae</taxon>
        <taxon>Naviculales</taxon>
        <taxon>Naviculaceae</taxon>
        <taxon>Fistulifera</taxon>
    </lineage>
</organism>
<dbReference type="InterPro" id="IPR029058">
    <property type="entry name" value="AB_hydrolase_fold"/>
</dbReference>
<protein>
    <recommendedName>
        <fullName evidence="1">AB hydrolase-1 domain-containing protein</fullName>
    </recommendedName>
</protein>
<dbReference type="OrthoDB" id="47587at2759"/>
<feature type="domain" description="AB hydrolase-1" evidence="1">
    <location>
        <begin position="87"/>
        <end position="169"/>
    </location>
</feature>
<dbReference type="EMBL" id="BDSP01000253">
    <property type="protein sequence ID" value="GAX27190.1"/>
    <property type="molecule type" value="Genomic_DNA"/>
</dbReference>
<gene>
    <name evidence="2" type="ORF">FisN_13Lh258</name>
</gene>
<dbReference type="Gene3D" id="3.40.50.1820">
    <property type="entry name" value="alpha/beta hydrolase"/>
    <property type="match status" value="1"/>
</dbReference>
<evidence type="ECO:0000259" key="1">
    <source>
        <dbReference type="Pfam" id="PF00561"/>
    </source>
</evidence>
<dbReference type="InterPro" id="IPR000073">
    <property type="entry name" value="AB_hydrolase_1"/>
</dbReference>
<proteinExistence type="predicted"/>
<dbReference type="AlphaFoldDB" id="A0A1Z5KLJ3"/>
<evidence type="ECO:0000313" key="3">
    <source>
        <dbReference type="Proteomes" id="UP000198406"/>
    </source>
</evidence>
<keyword evidence="3" id="KW-1185">Reference proteome</keyword>
<reference evidence="2 3" key="1">
    <citation type="journal article" date="2015" name="Plant Cell">
        <title>Oil accumulation by the oleaginous diatom Fistulifera solaris as revealed by the genome and transcriptome.</title>
        <authorList>
            <person name="Tanaka T."/>
            <person name="Maeda Y."/>
            <person name="Veluchamy A."/>
            <person name="Tanaka M."/>
            <person name="Abida H."/>
            <person name="Marechal E."/>
            <person name="Bowler C."/>
            <person name="Muto M."/>
            <person name="Sunaga Y."/>
            <person name="Tanaka M."/>
            <person name="Yoshino T."/>
            <person name="Taniguchi T."/>
            <person name="Fukuda Y."/>
            <person name="Nemoto M."/>
            <person name="Matsumoto M."/>
            <person name="Wong P.S."/>
            <person name="Aburatani S."/>
            <person name="Fujibuchi W."/>
        </authorList>
    </citation>
    <scope>NUCLEOTIDE SEQUENCE [LARGE SCALE GENOMIC DNA]</scope>
    <source>
        <strain evidence="2 3">JPCC DA0580</strain>
    </source>
</reference>
<comment type="caution">
    <text evidence="2">The sequence shown here is derived from an EMBL/GenBank/DDBJ whole genome shotgun (WGS) entry which is preliminary data.</text>
</comment>
<dbReference type="SUPFAM" id="SSF53474">
    <property type="entry name" value="alpha/beta-Hydrolases"/>
    <property type="match status" value="1"/>
</dbReference>